<dbReference type="GO" id="GO:0003700">
    <property type="term" value="F:DNA-binding transcription factor activity"/>
    <property type="evidence" value="ECO:0007669"/>
    <property type="project" value="TreeGrafter"/>
</dbReference>
<comment type="caution">
    <text evidence="5">The sequence shown here is derived from an EMBL/GenBank/DDBJ whole genome shotgun (WGS) entry which is preliminary data.</text>
</comment>
<keyword evidence="2" id="KW-0238">DNA-binding</keyword>
<dbReference type="Gene3D" id="3.40.50.2300">
    <property type="match status" value="2"/>
</dbReference>
<sequence>MAGIKDVAQLAGVSTATVSRALSGNGRVSERSRARVLQAARELDFVVSSTASSLASGRHRNIGVVVPSVARWYYSQIVDSLAASLLTAGYDLTLYNLNEDAAIRDRVLSEFLLRQRCDGVIAVSLELSRDELGQLLAVGKPVVGIGGPLPGAETYSVNDREIAELATEHLITLGHRRIAHIGGSDAFENDFRISGTRRQGYEAAMAAAGLEILDSWRVDADFTIQGARSQAKQLLGYPRDTPTAVFCASDEMAIGAILAARELGFRVPEDISVIGIDGHELGEALGLTTVAQFPQQQGRRAVERLLQILQDPDAYRPMNHAARTALIVRSSTAAPPARPVQLPEAPA</sequence>
<dbReference type="Pfam" id="PF00356">
    <property type="entry name" value="LacI"/>
    <property type="match status" value="1"/>
</dbReference>
<feature type="domain" description="HTH lacI-type" evidence="4">
    <location>
        <begin position="2"/>
        <end position="56"/>
    </location>
</feature>
<dbReference type="InterPro" id="IPR028082">
    <property type="entry name" value="Peripla_BP_I"/>
</dbReference>
<dbReference type="CDD" id="cd01392">
    <property type="entry name" value="HTH_LacI"/>
    <property type="match status" value="1"/>
</dbReference>
<dbReference type="AlphaFoldDB" id="A0A2S5IX92"/>
<protein>
    <submittedName>
        <fullName evidence="5">LacI family transcriptional regulator</fullName>
    </submittedName>
</protein>
<dbReference type="InterPro" id="IPR046335">
    <property type="entry name" value="LacI/GalR-like_sensor"/>
</dbReference>
<dbReference type="PANTHER" id="PTHR30146">
    <property type="entry name" value="LACI-RELATED TRANSCRIPTIONAL REPRESSOR"/>
    <property type="match status" value="1"/>
</dbReference>
<keyword evidence="3" id="KW-0804">Transcription</keyword>
<dbReference type="PROSITE" id="PS50932">
    <property type="entry name" value="HTH_LACI_2"/>
    <property type="match status" value="1"/>
</dbReference>
<dbReference type="OrthoDB" id="3510266at2"/>
<dbReference type="InterPro" id="IPR010982">
    <property type="entry name" value="Lambda_DNA-bd_dom_sf"/>
</dbReference>
<dbReference type="InterPro" id="IPR000843">
    <property type="entry name" value="HTH_LacI"/>
</dbReference>
<dbReference type="PANTHER" id="PTHR30146:SF109">
    <property type="entry name" value="HTH-TYPE TRANSCRIPTIONAL REGULATOR GALS"/>
    <property type="match status" value="1"/>
</dbReference>
<evidence type="ECO:0000256" key="3">
    <source>
        <dbReference type="ARBA" id="ARBA00023163"/>
    </source>
</evidence>
<evidence type="ECO:0000259" key="4">
    <source>
        <dbReference type="PROSITE" id="PS50932"/>
    </source>
</evidence>
<dbReference type="GO" id="GO:0000976">
    <property type="term" value="F:transcription cis-regulatory region binding"/>
    <property type="evidence" value="ECO:0007669"/>
    <property type="project" value="TreeGrafter"/>
</dbReference>
<dbReference type="Pfam" id="PF13377">
    <property type="entry name" value="Peripla_BP_3"/>
    <property type="match status" value="1"/>
</dbReference>
<evidence type="ECO:0000313" key="6">
    <source>
        <dbReference type="Proteomes" id="UP000239297"/>
    </source>
</evidence>
<reference evidence="5 6" key="1">
    <citation type="journal article" date="2014" name="Int. J. Syst. Evol. Microbiol.">
        <title>Arthrobacter pityocampae sp. nov., isolated from Thaumetopoea pityocampa (Lep., Thaumetopoeidae).</title>
        <authorList>
            <person name="Ince I.A."/>
            <person name="Demirbag Z."/>
            <person name="Kati H."/>
        </authorList>
    </citation>
    <scope>NUCLEOTIDE SEQUENCE [LARGE SCALE GENOMIC DNA]</scope>
    <source>
        <strain evidence="5 6">Tp2</strain>
    </source>
</reference>
<accession>A0A2S5IX92</accession>
<keyword evidence="6" id="KW-1185">Reference proteome</keyword>
<keyword evidence="1" id="KW-0805">Transcription regulation</keyword>
<evidence type="ECO:0000256" key="2">
    <source>
        <dbReference type="ARBA" id="ARBA00023125"/>
    </source>
</evidence>
<dbReference type="SUPFAM" id="SSF53822">
    <property type="entry name" value="Periplasmic binding protein-like I"/>
    <property type="match status" value="1"/>
</dbReference>
<dbReference type="EMBL" id="PRKW01000004">
    <property type="protein sequence ID" value="PPB49188.1"/>
    <property type="molecule type" value="Genomic_DNA"/>
</dbReference>
<organism evidence="5 6">
    <name type="scientific">Arthrobacter pityocampae</name>
    <dbReference type="NCBI Taxonomy" id="547334"/>
    <lineage>
        <taxon>Bacteria</taxon>
        <taxon>Bacillati</taxon>
        <taxon>Actinomycetota</taxon>
        <taxon>Actinomycetes</taxon>
        <taxon>Micrococcales</taxon>
        <taxon>Micrococcaceae</taxon>
        <taxon>Arthrobacter</taxon>
    </lineage>
</organism>
<evidence type="ECO:0000256" key="1">
    <source>
        <dbReference type="ARBA" id="ARBA00023015"/>
    </source>
</evidence>
<gene>
    <name evidence="5" type="ORF">C4K88_10840</name>
</gene>
<evidence type="ECO:0000313" key="5">
    <source>
        <dbReference type="EMBL" id="PPB49188.1"/>
    </source>
</evidence>
<name>A0A2S5IX92_9MICC</name>
<dbReference type="PROSITE" id="PS00356">
    <property type="entry name" value="HTH_LACI_1"/>
    <property type="match status" value="1"/>
</dbReference>
<dbReference type="SMART" id="SM00354">
    <property type="entry name" value="HTH_LACI"/>
    <property type="match status" value="1"/>
</dbReference>
<dbReference type="Proteomes" id="UP000239297">
    <property type="component" value="Unassembled WGS sequence"/>
</dbReference>
<dbReference type="SUPFAM" id="SSF47413">
    <property type="entry name" value="lambda repressor-like DNA-binding domains"/>
    <property type="match status" value="1"/>
</dbReference>
<proteinExistence type="predicted"/>
<dbReference type="CDD" id="cd06267">
    <property type="entry name" value="PBP1_LacI_sugar_binding-like"/>
    <property type="match status" value="1"/>
</dbReference>
<dbReference type="RefSeq" id="WP_104121625.1">
    <property type="nucleotide sequence ID" value="NZ_PRKW01000004.1"/>
</dbReference>
<dbReference type="Gene3D" id="1.10.260.40">
    <property type="entry name" value="lambda repressor-like DNA-binding domains"/>
    <property type="match status" value="1"/>
</dbReference>